<evidence type="ECO:0000313" key="3">
    <source>
        <dbReference type="Proteomes" id="UP000318571"/>
    </source>
</evidence>
<proteinExistence type="predicted"/>
<evidence type="ECO:0000259" key="1">
    <source>
        <dbReference type="PROSITE" id="PS50097"/>
    </source>
</evidence>
<sequence>MTYIELVYTDLDRIEYETLRALQGNYPLDTADTTLIMDDGAELSAHEFVLSAFSSVFNRTFCHLQPDLNDGKYWIRLRHIPTRIMKNILSMMYKGGARFPAQDFRRLRKTARHFSLNGFVIPSPSEETSSSTIVATGPSFRTFQIRKRCLFWNDAMINEEALGPRMRRPNAEDSRPRSVYIEE</sequence>
<keyword evidence="3" id="KW-1185">Reference proteome</keyword>
<gene>
    <name evidence="2" type="ORF">TCAL_14740</name>
</gene>
<feature type="domain" description="BTB" evidence="1">
    <location>
        <begin position="31"/>
        <end position="101"/>
    </location>
</feature>
<comment type="caution">
    <text evidence="2">The sequence shown here is derived from an EMBL/GenBank/DDBJ whole genome shotgun (WGS) entry which is preliminary data.</text>
</comment>
<name>A0A553PGN5_TIGCA</name>
<dbReference type="Gene3D" id="3.30.710.10">
    <property type="entry name" value="Potassium Channel Kv1.1, Chain A"/>
    <property type="match status" value="1"/>
</dbReference>
<dbReference type="SMART" id="SM00225">
    <property type="entry name" value="BTB"/>
    <property type="match status" value="1"/>
</dbReference>
<dbReference type="SUPFAM" id="SSF54695">
    <property type="entry name" value="POZ domain"/>
    <property type="match status" value="1"/>
</dbReference>
<dbReference type="EMBL" id="VCGU01000004">
    <property type="protein sequence ID" value="TRY76838.1"/>
    <property type="molecule type" value="Genomic_DNA"/>
</dbReference>
<dbReference type="InterPro" id="IPR011333">
    <property type="entry name" value="SKP1/BTB/POZ_sf"/>
</dbReference>
<protein>
    <recommendedName>
        <fullName evidence="1">BTB domain-containing protein</fullName>
    </recommendedName>
</protein>
<reference evidence="2 3" key="1">
    <citation type="journal article" date="2018" name="Nat. Ecol. Evol.">
        <title>Genomic signatures of mitonuclear coevolution across populations of Tigriopus californicus.</title>
        <authorList>
            <person name="Barreto F.S."/>
            <person name="Watson E.T."/>
            <person name="Lima T.G."/>
            <person name="Willett C.S."/>
            <person name="Edmands S."/>
            <person name="Li W."/>
            <person name="Burton R.S."/>
        </authorList>
    </citation>
    <scope>NUCLEOTIDE SEQUENCE [LARGE SCALE GENOMIC DNA]</scope>
    <source>
        <strain evidence="2 3">San Diego</strain>
    </source>
</reference>
<dbReference type="Proteomes" id="UP000318571">
    <property type="component" value="Chromosome 5"/>
</dbReference>
<accession>A0A553PGN5</accession>
<dbReference type="AlphaFoldDB" id="A0A553PGN5"/>
<dbReference type="InterPro" id="IPR000210">
    <property type="entry name" value="BTB/POZ_dom"/>
</dbReference>
<dbReference type="Pfam" id="PF00651">
    <property type="entry name" value="BTB"/>
    <property type="match status" value="1"/>
</dbReference>
<evidence type="ECO:0000313" key="2">
    <source>
        <dbReference type="EMBL" id="TRY76838.1"/>
    </source>
</evidence>
<organism evidence="2 3">
    <name type="scientific">Tigriopus californicus</name>
    <name type="common">Marine copepod</name>
    <dbReference type="NCBI Taxonomy" id="6832"/>
    <lineage>
        <taxon>Eukaryota</taxon>
        <taxon>Metazoa</taxon>
        <taxon>Ecdysozoa</taxon>
        <taxon>Arthropoda</taxon>
        <taxon>Crustacea</taxon>
        <taxon>Multicrustacea</taxon>
        <taxon>Hexanauplia</taxon>
        <taxon>Copepoda</taxon>
        <taxon>Harpacticoida</taxon>
        <taxon>Harpacticidae</taxon>
        <taxon>Tigriopus</taxon>
    </lineage>
</organism>
<dbReference type="PROSITE" id="PS50097">
    <property type="entry name" value="BTB"/>
    <property type="match status" value="1"/>
</dbReference>